<organism evidence="1 2">
    <name type="scientific">Mucuna pruriens</name>
    <name type="common">Velvet bean</name>
    <name type="synonym">Dolichos pruriens</name>
    <dbReference type="NCBI Taxonomy" id="157652"/>
    <lineage>
        <taxon>Eukaryota</taxon>
        <taxon>Viridiplantae</taxon>
        <taxon>Streptophyta</taxon>
        <taxon>Embryophyta</taxon>
        <taxon>Tracheophyta</taxon>
        <taxon>Spermatophyta</taxon>
        <taxon>Magnoliopsida</taxon>
        <taxon>eudicotyledons</taxon>
        <taxon>Gunneridae</taxon>
        <taxon>Pentapetalae</taxon>
        <taxon>rosids</taxon>
        <taxon>fabids</taxon>
        <taxon>Fabales</taxon>
        <taxon>Fabaceae</taxon>
        <taxon>Papilionoideae</taxon>
        <taxon>50 kb inversion clade</taxon>
        <taxon>NPAAA clade</taxon>
        <taxon>indigoferoid/millettioid clade</taxon>
        <taxon>Phaseoleae</taxon>
        <taxon>Mucuna</taxon>
    </lineage>
</organism>
<dbReference type="EMBL" id="QJKJ01002028">
    <property type="protein sequence ID" value="RDY04720.1"/>
    <property type="molecule type" value="Genomic_DNA"/>
</dbReference>
<reference evidence="1" key="1">
    <citation type="submission" date="2018-05" db="EMBL/GenBank/DDBJ databases">
        <title>Draft genome of Mucuna pruriens seed.</title>
        <authorList>
            <person name="Nnadi N.E."/>
            <person name="Vos R."/>
            <person name="Hasami M.H."/>
            <person name="Devisetty U.K."/>
            <person name="Aguiy J.C."/>
        </authorList>
    </citation>
    <scope>NUCLEOTIDE SEQUENCE [LARGE SCALE GENOMIC DNA]</scope>
    <source>
        <strain evidence="1">JCA_2017</strain>
    </source>
</reference>
<proteinExistence type="predicted"/>
<evidence type="ECO:0000313" key="2">
    <source>
        <dbReference type="Proteomes" id="UP000257109"/>
    </source>
</evidence>
<dbReference type="AlphaFoldDB" id="A0A371HPK2"/>
<protein>
    <recommendedName>
        <fullName evidence="3">Reverse transcriptase Ty1/copia-type domain-containing protein</fullName>
    </recommendedName>
</protein>
<evidence type="ECO:0000313" key="1">
    <source>
        <dbReference type="EMBL" id="RDY04720.1"/>
    </source>
</evidence>
<feature type="non-terminal residue" evidence="1">
    <location>
        <position position="1"/>
    </location>
</feature>
<sequence>MDAKIEAIEKNDTWKLTSLLVRAKKVGVKWVYKTKANENGEIEKYKAYLVVPKSMALITLKVLNEEVYIEQPPGYEKKGAEQNRYAQEVLERFDMNKCNSVNNPIVPSCKLARDENGARVDNRRYKQLTNSLMYLTATRSNMMCAVSLLSKYMEHPTELYFQAAKKVRYIKRTFGFGIFYKKGGNEELTTYTDSDYARDLDDRRNGVVTLVHCHSQEQIADIMTKSLKLDLFVKFRSLMGVCVDPNINRIA</sequence>
<comment type="caution">
    <text evidence="1">The sequence shown here is derived from an EMBL/GenBank/DDBJ whole genome shotgun (WGS) entry which is preliminary data.</text>
</comment>
<dbReference type="PANTHER" id="PTHR11439">
    <property type="entry name" value="GAG-POL-RELATED RETROTRANSPOSON"/>
    <property type="match status" value="1"/>
</dbReference>
<name>A0A371HPK2_MUCPR</name>
<dbReference type="OrthoDB" id="1740642at2759"/>
<dbReference type="Proteomes" id="UP000257109">
    <property type="component" value="Unassembled WGS sequence"/>
</dbReference>
<accession>A0A371HPK2</accession>
<evidence type="ECO:0008006" key="3">
    <source>
        <dbReference type="Google" id="ProtNLM"/>
    </source>
</evidence>
<gene>
    <name evidence="1" type="ORF">CR513_11542</name>
</gene>
<keyword evidence="2" id="KW-1185">Reference proteome</keyword>
<dbReference type="PANTHER" id="PTHR11439:SF517">
    <property type="entry name" value="CYSTEINE-RICH RLK (RECEPTOR-LIKE PROTEIN KINASE) 8"/>
    <property type="match status" value="1"/>
</dbReference>
<dbReference type="STRING" id="157652.A0A371HPK2"/>